<dbReference type="SMART" id="SM00858">
    <property type="entry name" value="SAF"/>
    <property type="match status" value="1"/>
</dbReference>
<dbReference type="InterPro" id="IPR017585">
    <property type="entry name" value="SAF_FlgA"/>
</dbReference>
<comment type="similarity">
    <text evidence="2">Belongs to the FlgA family.</text>
</comment>
<dbReference type="PANTHER" id="PTHR36307">
    <property type="entry name" value="FLAGELLA BASAL BODY P-RING FORMATION PROTEIN FLGA"/>
    <property type="match status" value="1"/>
</dbReference>
<evidence type="ECO:0000256" key="2">
    <source>
        <dbReference type="ARBA" id="ARBA00010474"/>
    </source>
</evidence>
<dbReference type="InterPro" id="IPR039246">
    <property type="entry name" value="Flagellar_FlgA"/>
</dbReference>
<dbReference type="InterPro" id="IPR013974">
    <property type="entry name" value="SAF"/>
</dbReference>
<dbReference type="AlphaFoldDB" id="Q2LKB0"/>
<dbReference type="NCBIfam" id="TIGR03170">
    <property type="entry name" value="flgA_cterm"/>
    <property type="match status" value="1"/>
</dbReference>
<dbReference type="Gene3D" id="3.90.1210.10">
    <property type="entry name" value="Antifreeze-like/N-acetylneuraminic acid synthase C-terminal domain"/>
    <property type="match status" value="1"/>
</dbReference>
<protein>
    <recommendedName>
        <fullName evidence="3">Flagella basal body P-ring formation protein FlgA</fullName>
    </recommendedName>
</protein>
<accession>Q2LKB0</accession>
<evidence type="ECO:0000259" key="7">
    <source>
        <dbReference type="SMART" id="SM00858"/>
    </source>
</evidence>
<organism evidence="8">
    <name type="scientific">Aeromonas hydrophila</name>
    <dbReference type="NCBI Taxonomy" id="644"/>
    <lineage>
        <taxon>Bacteria</taxon>
        <taxon>Pseudomonadati</taxon>
        <taxon>Pseudomonadota</taxon>
        <taxon>Gammaproteobacteria</taxon>
        <taxon>Aeromonadales</taxon>
        <taxon>Aeromonadaceae</taxon>
        <taxon>Aeromonas</taxon>
    </lineage>
</organism>
<comment type="subcellular location">
    <subcellularLocation>
        <location evidence="1">Periplasm</location>
    </subcellularLocation>
</comment>
<gene>
    <name evidence="8" type="primary">flgAL</name>
</gene>
<reference evidence="8" key="2">
    <citation type="journal article" date="2006" name="J. Bacteriol.">
        <title>Analysis of the lateral flagellar gene system of Aeromonas hydrophila AH-3.</title>
        <authorList>
            <person name="Canals R."/>
            <person name="Altarriba M."/>
            <person name="Vilches S."/>
            <person name="Horsburgh G."/>
            <person name="Shaw J.G."/>
            <person name="Tomas J.M."/>
            <person name="Merino S."/>
        </authorList>
    </citation>
    <scope>NUCLEOTIDE SEQUENCE</scope>
    <source>
        <strain evidence="8">AH-3</strain>
    </source>
</reference>
<feature type="domain" description="SAF" evidence="7">
    <location>
        <begin position="145"/>
        <end position="207"/>
    </location>
</feature>
<evidence type="ECO:0000313" key="8">
    <source>
        <dbReference type="EMBL" id="AAZ99744.1"/>
    </source>
</evidence>
<dbReference type="GO" id="GO:0044780">
    <property type="term" value="P:bacterial-type flagellum assembly"/>
    <property type="evidence" value="ECO:0007669"/>
    <property type="project" value="InterPro"/>
</dbReference>
<dbReference type="Pfam" id="PF17656">
    <property type="entry name" value="ChapFlgA_N"/>
    <property type="match status" value="1"/>
</dbReference>
<comment type="function">
    <text evidence="6">Involved in the assembly process of the P-ring formation. It may associate with FlgF on the rod constituting a structure essential for the P-ring assembly or may act as a modulator protein for the P-ring assembly.</text>
</comment>
<evidence type="ECO:0000256" key="4">
    <source>
        <dbReference type="ARBA" id="ARBA00022729"/>
    </source>
</evidence>
<dbReference type="InterPro" id="IPR041231">
    <property type="entry name" value="FlgA_N"/>
</dbReference>
<evidence type="ECO:0000256" key="5">
    <source>
        <dbReference type="ARBA" id="ARBA00022764"/>
    </source>
</evidence>
<dbReference type="GO" id="GO:0042597">
    <property type="term" value="C:periplasmic space"/>
    <property type="evidence" value="ECO:0007669"/>
    <property type="project" value="UniProtKB-SubCell"/>
</dbReference>
<dbReference type="CDD" id="cd11614">
    <property type="entry name" value="SAF_CpaB_FlgA_like"/>
    <property type="match status" value="1"/>
</dbReference>
<dbReference type="Gene3D" id="2.30.30.760">
    <property type="match status" value="1"/>
</dbReference>
<proteinExistence type="inferred from homology"/>
<evidence type="ECO:0000256" key="1">
    <source>
        <dbReference type="ARBA" id="ARBA00004418"/>
    </source>
</evidence>
<keyword evidence="4" id="KW-0732">Signal</keyword>
<dbReference type="Pfam" id="PF13144">
    <property type="entry name" value="ChapFlgA"/>
    <property type="match status" value="1"/>
</dbReference>
<reference evidence="8" key="1">
    <citation type="journal article" date="2003" name="Appl. Environ. Microbiol.">
        <title>A colonization factor (production of lateral flagella) of mesophilic Aeromonas spp. is inactive in Aeromonas salmonicida strains.</title>
        <authorList>
            <person name="Merino S."/>
            <person name="Gavin R."/>
            <person name="Vilches S."/>
            <person name="Shaw J.G."/>
            <person name="Tomas J.M."/>
        </authorList>
    </citation>
    <scope>NUCLEOTIDE SEQUENCE</scope>
    <source>
        <strain evidence="8">AH-3</strain>
    </source>
</reference>
<keyword evidence="5" id="KW-0574">Periplasm</keyword>
<sequence length="270" mass="30524">MHSLSRLMPMMNILYSRWLRHQQWLITLIKGEVLFPVWKLIGLLMLSYPLQAAPTDLSRYLETQLKEDAREALNSYLQQQGWSASEVDYQVWLSPAVTHLPPCQQAIRLQAGGQYRQPWGRRPYLAECTEPAWQLRARVEVTLMLPVWVTAQEIQKGQTIRTGDLVEKSLDISRLQRGFVPSSESLVGSKSNRNLRMGQLIGELDLQKAWAIREGEGVLIRAGLDGFSATTRGKALANGAIGDGIKVRNISSGKEIQAWVIEKGEVETRF</sequence>
<name>Q2LKB0_AERHY</name>
<evidence type="ECO:0000256" key="3">
    <source>
        <dbReference type="ARBA" id="ARBA00014754"/>
    </source>
</evidence>
<dbReference type="PANTHER" id="PTHR36307:SF1">
    <property type="entry name" value="FLAGELLA BASAL BODY P-RING FORMATION PROTEIN FLGA"/>
    <property type="match status" value="1"/>
</dbReference>
<evidence type="ECO:0000256" key="6">
    <source>
        <dbReference type="ARBA" id="ARBA00025643"/>
    </source>
</evidence>
<dbReference type="EMBL" id="DQ124694">
    <property type="protein sequence ID" value="AAZ99744.1"/>
    <property type="molecule type" value="Genomic_DNA"/>
</dbReference>